<feature type="region of interest" description="Disordered" evidence="1">
    <location>
        <begin position="724"/>
        <end position="744"/>
    </location>
</feature>
<keyword evidence="2" id="KW-0472">Membrane</keyword>
<feature type="compositionally biased region" description="Polar residues" evidence="1">
    <location>
        <begin position="325"/>
        <end position="334"/>
    </location>
</feature>
<dbReference type="OrthoDB" id="5382797at2759"/>
<proteinExistence type="predicted"/>
<dbReference type="AlphaFoldDB" id="A0A8H5GYG6"/>
<reference evidence="3 4" key="1">
    <citation type="journal article" date="2020" name="ISME J.">
        <title>Uncovering the hidden diversity of litter-decomposition mechanisms in mushroom-forming fungi.</title>
        <authorList>
            <person name="Floudas D."/>
            <person name="Bentzer J."/>
            <person name="Ahren D."/>
            <person name="Johansson T."/>
            <person name="Persson P."/>
            <person name="Tunlid A."/>
        </authorList>
    </citation>
    <scope>NUCLEOTIDE SEQUENCE [LARGE SCALE GENOMIC DNA]</scope>
    <source>
        <strain evidence="3 4">CBS 661.87</strain>
    </source>
</reference>
<feature type="compositionally biased region" description="Basic residues" evidence="1">
    <location>
        <begin position="275"/>
        <end position="284"/>
    </location>
</feature>
<feature type="transmembrane region" description="Helical" evidence="2">
    <location>
        <begin position="512"/>
        <end position="531"/>
    </location>
</feature>
<feature type="compositionally biased region" description="Basic and acidic residues" evidence="1">
    <location>
        <begin position="726"/>
        <end position="736"/>
    </location>
</feature>
<evidence type="ECO:0000313" key="4">
    <source>
        <dbReference type="Proteomes" id="UP000565441"/>
    </source>
</evidence>
<comment type="caution">
    <text evidence="3">The sequence shown here is derived from an EMBL/GenBank/DDBJ whole genome shotgun (WGS) entry which is preliminary data.</text>
</comment>
<protein>
    <submittedName>
        <fullName evidence="3">Uncharacterized protein</fullName>
    </submittedName>
</protein>
<feature type="region of interest" description="Disordered" evidence="1">
    <location>
        <begin position="251"/>
        <end position="350"/>
    </location>
</feature>
<feature type="transmembrane region" description="Helical" evidence="2">
    <location>
        <begin position="453"/>
        <end position="473"/>
    </location>
</feature>
<dbReference type="Proteomes" id="UP000565441">
    <property type="component" value="Unassembled WGS sequence"/>
</dbReference>
<keyword evidence="2" id="KW-0812">Transmembrane</keyword>
<evidence type="ECO:0000313" key="3">
    <source>
        <dbReference type="EMBL" id="KAF5373423.1"/>
    </source>
</evidence>
<organism evidence="3 4">
    <name type="scientific">Tricholomella constricta</name>
    <dbReference type="NCBI Taxonomy" id="117010"/>
    <lineage>
        <taxon>Eukaryota</taxon>
        <taxon>Fungi</taxon>
        <taxon>Dikarya</taxon>
        <taxon>Basidiomycota</taxon>
        <taxon>Agaricomycotina</taxon>
        <taxon>Agaricomycetes</taxon>
        <taxon>Agaricomycetidae</taxon>
        <taxon>Agaricales</taxon>
        <taxon>Tricholomatineae</taxon>
        <taxon>Lyophyllaceae</taxon>
        <taxon>Tricholomella</taxon>
    </lineage>
</organism>
<dbReference type="EMBL" id="JAACJP010000039">
    <property type="protein sequence ID" value="KAF5373423.1"/>
    <property type="molecule type" value="Genomic_DNA"/>
</dbReference>
<feature type="region of interest" description="Disordered" evidence="1">
    <location>
        <begin position="38"/>
        <end position="75"/>
    </location>
</feature>
<feature type="region of interest" description="Disordered" evidence="1">
    <location>
        <begin position="149"/>
        <end position="179"/>
    </location>
</feature>
<evidence type="ECO:0000256" key="1">
    <source>
        <dbReference type="SAM" id="MobiDB-lite"/>
    </source>
</evidence>
<keyword evidence="4" id="KW-1185">Reference proteome</keyword>
<feature type="transmembrane region" description="Helical" evidence="2">
    <location>
        <begin position="410"/>
        <end position="432"/>
    </location>
</feature>
<feature type="transmembrane region" description="Helical" evidence="2">
    <location>
        <begin position="580"/>
        <end position="598"/>
    </location>
</feature>
<feature type="transmembrane region" description="Helical" evidence="2">
    <location>
        <begin position="381"/>
        <end position="398"/>
    </location>
</feature>
<sequence length="744" mass="80160">MTMDSHHLHRRKSSKDEDENMVLIARPMELEPQAHEVPLVSAPPPPRNRVQSTPNHYQHTHSRSISSVGMGPSPPSAGPFRTGFNVQRPLNGINGHPASPYRSSFVPPSPGHGRTRSISAFTPSVHSPLASAFPPPIASVSSPTLHAFPPTVPHMNTSHSAPDGSIMSQPPVKPSRRHARLHSRNLSVFFPRPGSLPQTSISEDGSQELEIRVDEEAPISTIPSAGLRVSVPGSRHAAPPTPLGAGFTFGARPPSSGPTPELMTDRSHTPTSSTRRGHHHKHSMSHSFFSFLEPGMQGASPQAHEELHTQPTPVPLSPWAPISAFPQSAKSTTGAFPPHTPVSPNGSQHSLLLTPESEFFRHREEYPFGQNEDAQAQTKPGALAVGILQFVLGAWLWVCGQQIGSLSVTGLGYWVVFDAFGVGLGGVVPHWLELRPAKAESAEARERRRIRRSYGNAPVQTVLMFAQAVYLMFSSVYVCKETVEHLLLSAGGGEGHHHHHGDEDESLVGIEFPVILAFITLISIIGTSLLYDNHAKLVNVTGNRIPALRTVIRSLSSSSRSQSHDPPPTSAFGIMISNPFVASPLLFASAILTVALLVPNHQHRACDLLLAALITVVTFNLAFKACTILGTVLLQTSPARGTAGGGKMDAFLRAMREVERHPQVVHLPAPHIWQLAPLPQSHAAGVESLVVTMELHVRHDLGDEDVLALTRWAWEKCAGALGVGREGGREGGKRPEVTVGIVRG</sequence>
<name>A0A8H5GYG6_9AGAR</name>
<feature type="transmembrane region" description="Helical" evidence="2">
    <location>
        <begin position="610"/>
        <end position="634"/>
    </location>
</feature>
<feature type="region of interest" description="Disordered" evidence="1">
    <location>
        <begin position="1"/>
        <end position="20"/>
    </location>
</feature>
<gene>
    <name evidence="3" type="ORF">D9615_009454</name>
</gene>
<accession>A0A8H5GYG6</accession>
<feature type="compositionally biased region" description="Polar residues" evidence="1">
    <location>
        <begin position="49"/>
        <end position="67"/>
    </location>
</feature>
<evidence type="ECO:0000256" key="2">
    <source>
        <dbReference type="SAM" id="Phobius"/>
    </source>
</evidence>
<keyword evidence="2" id="KW-1133">Transmembrane helix</keyword>